<sequence>MKEILNNRIDGEMAWKGCDLKGRSSWIYKLTDVEAEVLDRALANLKAKGLSAPNFDKKDFPIDGMKESIASINEELENGKGFLLIRGLDAEKYNEEELASLYYGLGVHMGRPVTQNPKGDMLGVVKSVGDSSDKRTRVYETNAYLPYHTDLSDVVGLLSLKKAKSGGMSSLVSAAAIYNAVLDESPELLEVLYSPFYFSHLGDEEYTPSPIFSNYQGKLSCRYLRQYIELGHELKCEPLSEKQKAALDLVDDIIHRDEIKLDMMLEPGDIQFANNYMVLHSRTGFEDFDEEGRKRKLLRLWLKMPNSRKLAPDFPGRNGFSE</sequence>
<dbReference type="RefSeq" id="WP_198058627.1">
    <property type="nucleotide sequence ID" value="NZ_JAEDAF010000028.1"/>
</dbReference>
<reference evidence="5 6" key="1">
    <citation type="submission" date="2020-12" db="EMBL/GenBank/DDBJ databases">
        <title>Draft genome sequence of Halomonas pacifica strain CARE-V15.</title>
        <authorList>
            <person name="Vignesh N."/>
            <person name="Thabitha A."/>
            <person name="Saravanan R."/>
            <person name="Manigandan V."/>
        </authorList>
    </citation>
    <scope>NUCLEOTIDE SEQUENCE [LARGE SCALE GENOMIC DNA]</scope>
    <source>
        <strain evidence="5 6">CARE-V15</strain>
    </source>
</reference>
<evidence type="ECO:0000259" key="4">
    <source>
        <dbReference type="Pfam" id="PF02668"/>
    </source>
</evidence>
<dbReference type="EMBL" id="JAEDAF010000028">
    <property type="protein sequence ID" value="MBH8581949.1"/>
    <property type="molecule type" value="Genomic_DNA"/>
</dbReference>
<evidence type="ECO:0000256" key="2">
    <source>
        <dbReference type="ARBA" id="ARBA00023002"/>
    </source>
</evidence>
<evidence type="ECO:0000313" key="6">
    <source>
        <dbReference type="Proteomes" id="UP000651738"/>
    </source>
</evidence>
<keyword evidence="2" id="KW-0560">Oxidoreductase</keyword>
<dbReference type="Gene3D" id="3.60.130.10">
    <property type="entry name" value="Clavaminate synthase-like"/>
    <property type="match status" value="1"/>
</dbReference>
<dbReference type="InterPro" id="IPR050411">
    <property type="entry name" value="AlphaKG_dependent_hydroxylases"/>
</dbReference>
<protein>
    <submittedName>
        <fullName evidence="5">TauD/TfdA family dioxygenase</fullName>
    </submittedName>
</protein>
<evidence type="ECO:0000256" key="3">
    <source>
        <dbReference type="ARBA" id="ARBA00023194"/>
    </source>
</evidence>
<organism evidence="5 6">
    <name type="scientific">Bisbaumannia pacifica</name>
    <dbReference type="NCBI Taxonomy" id="77098"/>
    <lineage>
        <taxon>Bacteria</taxon>
        <taxon>Pseudomonadati</taxon>
        <taxon>Pseudomonadota</taxon>
        <taxon>Gammaproteobacteria</taxon>
        <taxon>Oceanospirillales</taxon>
        <taxon>Halomonadaceae</taxon>
        <taxon>Bisbaumannia</taxon>
    </lineage>
</organism>
<feature type="domain" description="TauD/TfdA-like" evidence="4">
    <location>
        <begin position="55"/>
        <end position="301"/>
    </location>
</feature>
<dbReference type="SUPFAM" id="SSF51197">
    <property type="entry name" value="Clavaminate synthase-like"/>
    <property type="match status" value="1"/>
</dbReference>
<dbReference type="AlphaFoldDB" id="A0ABD4L7Y8"/>
<gene>
    <name evidence="5" type="ORF">I7V36_17740</name>
</gene>
<dbReference type="Pfam" id="PF02668">
    <property type="entry name" value="TauD"/>
    <property type="match status" value="1"/>
</dbReference>
<dbReference type="GO" id="GO:0016706">
    <property type="term" value="F:2-oxoglutarate-dependent dioxygenase activity"/>
    <property type="evidence" value="ECO:0007669"/>
    <property type="project" value="UniProtKB-ARBA"/>
</dbReference>
<dbReference type="InterPro" id="IPR042098">
    <property type="entry name" value="TauD-like_sf"/>
</dbReference>
<accession>A0ABD4L7Y8</accession>
<dbReference type="GO" id="GO:0017000">
    <property type="term" value="P:antibiotic biosynthetic process"/>
    <property type="evidence" value="ECO:0007669"/>
    <property type="project" value="UniProtKB-KW"/>
</dbReference>
<dbReference type="PANTHER" id="PTHR10696">
    <property type="entry name" value="GAMMA-BUTYROBETAINE HYDROXYLASE-RELATED"/>
    <property type="match status" value="1"/>
</dbReference>
<dbReference type="Proteomes" id="UP000651738">
    <property type="component" value="Unassembled WGS sequence"/>
</dbReference>
<dbReference type="InterPro" id="IPR003819">
    <property type="entry name" value="TauD/TfdA-like"/>
</dbReference>
<dbReference type="PANTHER" id="PTHR10696:SF56">
    <property type="entry name" value="TAUD_TFDA-LIKE DOMAIN-CONTAINING PROTEIN"/>
    <property type="match status" value="1"/>
</dbReference>
<evidence type="ECO:0000256" key="1">
    <source>
        <dbReference type="ARBA" id="ARBA00001954"/>
    </source>
</evidence>
<proteinExistence type="predicted"/>
<comment type="cofactor">
    <cofactor evidence="1">
        <name>Fe(2+)</name>
        <dbReference type="ChEBI" id="CHEBI:29033"/>
    </cofactor>
</comment>
<keyword evidence="5" id="KW-0223">Dioxygenase</keyword>
<evidence type="ECO:0000313" key="5">
    <source>
        <dbReference type="EMBL" id="MBH8581949.1"/>
    </source>
</evidence>
<name>A0ABD4L7Y8_9GAMM</name>
<comment type="caution">
    <text evidence="5">The sequence shown here is derived from an EMBL/GenBank/DDBJ whole genome shotgun (WGS) entry which is preliminary data.</text>
</comment>
<keyword evidence="3" id="KW-0045">Antibiotic biosynthesis</keyword>